<dbReference type="EMBL" id="CP009621">
    <property type="protein sequence ID" value="AKD04302.1"/>
    <property type="molecule type" value="Genomic_DNA"/>
</dbReference>
<evidence type="ECO:0000313" key="2">
    <source>
        <dbReference type="Proteomes" id="UP000033109"/>
    </source>
</evidence>
<keyword evidence="2" id="KW-1185">Reference proteome</keyword>
<gene>
    <name evidence="1" type="ORF">PKOR_15910</name>
</gene>
<name>A0A0E3UXI8_9BACT</name>
<proteinExistence type="predicted"/>
<sequence length="106" mass="12111">MESVTLTRQALYEMVWAFPMRTLSQRYHISDVGLRKACLKRNIPLQKPGYWLKTKRSKPVPLPPVPASFKGKESVTLEVRRADAAPTFPAKPAPGSRLNTQFLWME</sequence>
<protein>
    <submittedName>
        <fullName evidence="1">Uncharacterized protein</fullName>
    </submittedName>
</protein>
<evidence type="ECO:0000313" key="1">
    <source>
        <dbReference type="EMBL" id="AKD04302.1"/>
    </source>
</evidence>
<dbReference type="KEGG" id="pko:PKOR_15910"/>
<reference evidence="1 2" key="1">
    <citation type="journal article" date="2015" name="Sci. Rep.">
        <title>Unraveling adaptation of Pontibacter korlensis to radiation and infertility in desert through complete genome and comparative transcriptomic analysis.</title>
        <authorList>
            <person name="Dai J."/>
            <person name="Dai W."/>
            <person name="Qiu C."/>
            <person name="Yang Z."/>
            <person name="Zhang Y."/>
            <person name="Zhou M."/>
            <person name="Zhang L."/>
            <person name="Fang C."/>
            <person name="Gao Q."/>
            <person name="Yang Q."/>
            <person name="Li X."/>
            <person name="Wang Z."/>
            <person name="Wang Z."/>
            <person name="Jia Z."/>
            <person name="Chen X."/>
        </authorList>
    </citation>
    <scope>NUCLEOTIDE SEQUENCE [LARGE SCALE GENOMIC DNA]</scope>
    <source>
        <strain evidence="1 2">X14-1T</strain>
    </source>
</reference>
<dbReference type="Proteomes" id="UP000033109">
    <property type="component" value="Chromosome"/>
</dbReference>
<organism evidence="1 2">
    <name type="scientific">Pontibacter korlensis</name>
    <dbReference type="NCBI Taxonomy" id="400092"/>
    <lineage>
        <taxon>Bacteria</taxon>
        <taxon>Pseudomonadati</taxon>
        <taxon>Bacteroidota</taxon>
        <taxon>Cytophagia</taxon>
        <taxon>Cytophagales</taxon>
        <taxon>Hymenobacteraceae</taxon>
        <taxon>Pontibacter</taxon>
    </lineage>
</organism>
<dbReference type="AlphaFoldDB" id="A0A0E3UXI8"/>
<dbReference type="PATRIC" id="fig|400092.3.peg.3484"/>
<dbReference type="HOGENOM" id="CLU_2220737_0_0_10"/>
<accession>A0A0E3UXI8</accession>